<comment type="caution">
    <text evidence="2">The sequence shown here is derived from an EMBL/GenBank/DDBJ whole genome shotgun (WGS) entry which is preliminary data.</text>
</comment>
<proteinExistence type="predicted"/>
<protein>
    <submittedName>
        <fullName evidence="2">Uncharacterized protein</fullName>
    </submittedName>
</protein>
<name>A0A8J5WP29_ZIZPA</name>
<dbReference type="OrthoDB" id="684590at2759"/>
<dbReference type="Proteomes" id="UP000729402">
    <property type="component" value="Unassembled WGS sequence"/>
</dbReference>
<evidence type="ECO:0000313" key="3">
    <source>
        <dbReference type="Proteomes" id="UP000729402"/>
    </source>
</evidence>
<dbReference type="PANTHER" id="PTHR37258:SF1">
    <property type="entry name" value="FANTOM PROTEIN"/>
    <property type="match status" value="1"/>
</dbReference>
<dbReference type="EMBL" id="JAAALK010000080">
    <property type="protein sequence ID" value="KAG8093481.1"/>
    <property type="molecule type" value="Genomic_DNA"/>
</dbReference>
<dbReference type="PANTHER" id="PTHR37258">
    <property type="entry name" value="FANTOM PROTEIN"/>
    <property type="match status" value="1"/>
</dbReference>
<dbReference type="AlphaFoldDB" id="A0A8J5WP29"/>
<evidence type="ECO:0000256" key="1">
    <source>
        <dbReference type="SAM" id="MobiDB-lite"/>
    </source>
</evidence>
<reference evidence="2" key="2">
    <citation type="submission" date="2021-02" db="EMBL/GenBank/DDBJ databases">
        <authorList>
            <person name="Kimball J.A."/>
            <person name="Haas M.W."/>
            <person name="Macchietto M."/>
            <person name="Kono T."/>
            <person name="Duquette J."/>
            <person name="Shao M."/>
        </authorList>
    </citation>
    <scope>NUCLEOTIDE SEQUENCE</scope>
    <source>
        <tissue evidence="2">Fresh leaf tissue</tissue>
    </source>
</reference>
<accession>A0A8J5WP29</accession>
<keyword evidence="3" id="KW-1185">Reference proteome</keyword>
<evidence type="ECO:0000313" key="2">
    <source>
        <dbReference type="EMBL" id="KAG8093481.1"/>
    </source>
</evidence>
<gene>
    <name evidence="2" type="ORF">GUJ93_ZPchr0012g21985</name>
</gene>
<organism evidence="2 3">
    <name type="scientific">Zizania palustris</name>
    <name type="common">Northern wild rice</name>
    <dbReference type="NCBI Taxonomy" id="103762"/>
    <lineage>
        <taxon>Eukaryota</taxon>
        <taxon>Viridiplantae</taxon>
        <taxon>Streptophyta</taxon>
        <taxon>Embryophyta</taxon>
        <taxon>Tracheophyta</taxon>
        <taxon>Spermatophyta</taxon>
        <taxon>Magnoliopsida</taxon>
        <taxon>Liliopsida</taxon>
        <taxon>Poales</taxon>
        <taxon>Poaceae</taxon>
        <taxon>BOP clade</taxon>
        <taxon>Oryzoideae</taxon>
        <taxon>Oryzeae</taxon>
        <taxon>Zizaniinae</taxon>
        <taxon>Zizania</taxon>
    </lineage>
</organism>
<reference evidence="2" key="1">
    <citation type="journal article" date="2021" name="bioRxiv">
        <title>Whole Genome Assembly and Annotation of Northern Wild Rice, Zizania palustris L., Supports a Whole Genome Duplication in the Zizania Genus.</title>
        <authorList>
            <person name="Haas M."/>
            <person name="Kono T."/>
            <person name="Macchietto M."/>
            <person name="Millas R."/>
            <person name="McGilp L."/>
            <person name="Shao M."/>
            <person name="Duquette J."/>
            <person name="Hirsch C.N."/>
            <person name="Kimball J."/>
        </authorList>
    </citation>
    <scope>NUCLEOTIDE SEQUENCE</scope>
    <source>
        <tissue evidence="2">Fresh leaf tissue</tissue>
    </source>
</reference>
<feature type="compositionally biased region" description="Low complexity" evidence="1">
    <location>
        <begin position="61"/>
        <end position="70"/>
    </location>
</feature>
<sequence>MNVDNERHTTNNVTIIDTDTDGWKTSKLPLHKDIITKVHDDKALEVSKHVDPTNGFLPQGANLPLANPSSSNPPPLQSQLSTINTNLFVNTSSTPLENPPISTFHKQNHLHARPNKSSCPVIKNKCKGKAKVKKHHHTKHTMNIDKLRCTGNKVTIMDTSTNGWKATKLLLRKGTVWNVYDNKTLGVSKHVDPTNKLLPNHSSVNLPPLQLQLPTIIVALCVPASSTPLANTPIKVIHKQNHHHPRLNMSSCPNKENKDKAKVKANVKANVIDNVKAKINKHRRTENIMNSNKENYTRNEVTIIDTSTSGWKATKLLFHSGAMWKVHDNKALVVSKHVDPTKVKRWIDLVSNIRRDKEKEKESTSLVSTLHAL</sequence>
<feature type="region of interest" description="Disordered" evidence="1">
    <location>
        <begin position="50"/>
        <end position="78"/>
    </location>
</feature>